<gene>
    <name evidence="1" type="ORF">EubceDRAFT1_0437</name>
</gene>
<evidence type="ECO:0000313" key="1">
    <source>
        <dbReference type="EMBL" id="EIM56289.1"/>
    </source>
</evidence>
<dbReference type="HOGENOM" id="CLU_2395304_0_0_9"/>
<proteinExistence type="predicted"/>
<reference evidence="1 2" key="2">
    <citation type="submission" date="2012-02" db="EMBL/GenBank/DDBJ databases">
        <title>Improved High-Quality Draft sequence of Eubacterium cellulosolvens 6.</title>
        <authorList>
            <consortium name="US DOE Joint Genome Institute"/>
            <person name="Lucas S."/>
            <person name="Han J."/>
            <person name="Lapidus A."/>
            <person name="Cheng J.-F."/>
            <person name="Goodwin L."/>
            <person name="Pitluck S."/>
            <person name="Peters L."/>
            <person name="Mikhailova N."/>
            <person name="Gu W."/>
            <person name="Detter J.C."/>
            <person name="Han C."/>
            <person name="Tapia R."/>
            <person name="Land M."/>
            <person name="Hauser L."/>
            <person name="Kyrpides N."/>
            <person name="Ivanova N."/>
            <person name="Pagani I."/>
            <person name="Johnson E."/>
            <person name="Mukhopadhyay B."/>
            <person name="Anderson I."/>
            <person name="Woyke T."/>
        </authorList>
    </citation>
    <scope>NUCLEOTIDE SEQUENCE [LARGE SCALE GENOMIC DNA]</scope>
    <source>
        <strain evidence="1 2">6</strain>
    </source>
</reference>
<name>I5AR66_EUBC6</name>
<organism evidence="1 2">
    <name type="scientific">Eubacterium cellulosolvens (strain ATCC 43171 / JCM 9499 / 6)</name>
    <name type="common">Cillobacterium cellulosolvens</name>
    <dbReference type="NCBI Taxonomy" id="633697"/>
    <lineage>
        <taxon>Bacteria</taxon>
        <taxon>Bacillati</taxon>
        <taxon>Bacillota</taxon>
        <taxon>Clostridia</taxon>
        <taxon>Eubacteriales</taxon>
        <taxon>Eubacteriaceae</taxon>
        <taxon>Eubacterium</taxon>
    </lineage>
</organism>
<sequence length="93" mass="10376">MFEDFSKKAREIGEMIGDGAVNLGGAASSKAKLEMKKKELRDAYAELGRIYYNENKDNVPVECTDLFDKIEAALAACDELKSHIDENMSNLKK</sequence>
<accession>I5AR66</accession>
<dbReference type="OrthoDB" id="9788304at2"/>
<dbReference type="Proteomes" id="UP000005753">
    <property type="component" value="Chromosome"/>
</dbReference>
<dbReference type="AlphaFoldDB" id="I5AR66"/>
<reference evidence="1 2" key="1">
    <citation type="submission" date="2010-08" db="EMBL/GenBank/DDBJ databases">
        <authorList>
            <consortium name="US DOE Joint Genome Institute (JGI-PGF)"/>
            <person name="Lucas S."/>
            <person name="Copeland A."/>
            <person name="Lapidus A."/>
            <person name="Cheng J.-F."/>
            <person name="Bruce D."/>
            <person name="Goodwin L."/>
            <person name="Pitluck S."/>
            <person name="Land M.L."/>
            <person name="Hauser L."/>
            <person name="Chang Y.-J."/>
            <person name="Anderson I.J."/>
            <person name="Johnson E."/>
            <person name="Mulhopadhyay B."/>
            <person name="Kyrpides N."/>
            <person name="Woyke T.J."/>
        </authorList>
    </citation>
    <scope>NUCLEOTIDE SEQUENCE [LARGE SCALE GENOMIC DNA]</scope>
    <source>
        <strain evidence="1 2">6</strain>
    </source>
</reference>
<dbReference type="STRING" id="633697.EubceDRAFT1_0437"/>
<keyword evidence="2" id="KW-1185">Reference proteome</keyword>
<dbReference type="EMBL" id="CM001487">
    <property type="protein sequence ID" value="EIM56289.1"/>
    <property type="molecule type" value="Genomic_DNA"/>
</dbReference>
<protein>
    <submittedName>
        <fullName evidence="1">Uncharacterized protein</fullName>
    </submittedName>
</protein>
<evidence type="ECO:0000313" key="2">
    <source>
        <dbReference type="Proteomes" id="UP000005753"/>
    </source>
</evidence>